<name>A0A6C0FAN5_9ZZZZ</name>
<dbReference type="EMBL" id="MN739033">
    <property type="protein sequence ID" value="QHT36225.1"/>
    <property type="molecule type" value="Genomic_DNA"/>
</dbReference>
<proteinExistence type="predicted"/>
<organism evidence="1">
    <name type="scientific">viral metagenome</name>
    <dbReference type="NCBI Taxonomy" id="1070528"/>
    <lineage>
        <taxon>unclassified sequences</taxon>
        <taxon>metagenomes</taxon>
        <taxon>organismal metagenomes</taxon>
    </lineage>
</organism>
<dbReference type="AlphaFoldDB" id="A0A6C0FAN5"/>
<evidence type="ECO:0000313" key="1">
    <source>
        <dbReference type="EMBL" id="QHT36225.1"/>
    </source>
</evidence>
<protein>
    <submittedName>
        <fullName evidence="1">Uncharacterized protein</fullName>
    </submittedName>
</protein>
<reference evidence="1" key="1">
    <citation type="journal article" date="2020" name="Nature">
        <title>Giant virus diversity and host interactions through global metagenomics.</title>
        <authorList>
            <person name="Schulz F."/>
            <person name="Roux S."/>
            <person name="Paez-Espino D."/>
            <person name="Jungbluth S."/>
            <person name="Walsh D.A."/>
            <person name="Denef V.J."/>
            <person name="McMahon K.D."/>
            <person name="Konstantinidis K.T."/>
            <person name="Eloe-Fadrosh E.A."/>
            <person name="Kyrpides N.C."/>
            <person name="Woyke T."/>
        </authorList>
    </citation>
    <scope>NUCLEOTIDE SEQUENCE</scope>
    <source>
        <strain evidence="1">GVMAG-M-3300009182-46</strain>
    </source>
</reference>
<accession>A0A6C0FAN5</accession>
<sequence length="172" mass="20423">MDSHELFPDESIYDGIGTFQMKELFNIICLKFRKEMNDVCYQACLENGELYDIKFGKIVADRDVCDKVFDTLRKDLQHYILLYLRAEKYLKDFSEIRLSGLDAIGLYEWKSFQEYIDNELGVRFERIGPYDYTKFVSNMRESASFANGMRLKYSRWLTECMIKNSIISTINR</sequence>